<name>A0A0G1RWU9_9BACT</name>
<sequence>MWKLIFFQPLVNALIFFYQVLGQNLGLAIIGLTAVIRGALNPLTAPSIKSAQKLKELQPELAKLKEKYGQDRQAFAQAQLKFYQKEGVNPAAGCLPQIVQIVILIALFQAFNQVLQNGGNVVDSLNQLLYQPLKLAADATINSKFFYLDLTRPDLIPVPQVNLGPIKFSSLPGPFLIAAAIIQFFSSRLMLTATKGTQAKAKKTEAKSDDIAAAMQEQMLYLFPIMTLFVGLRFPSGLVLYWLTFSIFMLIQQMRLKNGQKN</sequence>
<feature type="transmembrane region" description="Helical" evidence="10">
    <location>
        <begin position="238"/>
        <end position="256"/>
    </location>
</feature>
<dbReference type="GO" id="GO:0005886">
    <property type="term" value="C:plasma membrane"/>
    <property type="evidence" value="ECO:0007669"/>
    <property type="project" value="UniProtKB-SubCell"/>
</dbReference>
<evidence type="ECO:0000256" key="9">
    <source>
        <dbReference type="RuleBase" id="RU003945"/>
    </source>
</evidence>
<dbReference type="PANTHER" id="PTHR12428">
    <property type="entry name" value="OXA1"/>
    <property type="match status" value="1"/>
</dbReference>
<gene>
    <name evidence="12" type="ORF">UX85_C0001G0008</name>
</gene>
<comment type="similarity">
    <text evidence="9">Belongs to the OXA1/ALB3/YidC family.</text>
</comment>
<proteinExistence type="inferred from homology"/>
<dbReference type="AlphaFoldDB" id="A0A0G1RWU9"/>
<keyword evidence="3" id="KW-1003">Cell membrane</keyword>
<protein>
    <submittedName>
        <fullName evidence="12">Membrane protein insertase, YidC/Oxa1 family</fullName>
    </submittedName>
</protein>
<evidence type="ECO:0000256" key="8">
    <source>
        <dbReference type="ARBA" id="ARBA00023186"/>
    </source>
</evidence>
<dbReference type="PATRIC" id="fig|1618371.3.peg.10"/>
<dbReference type="NCBIfam" id="TIGR03592">
    <property type="entry name" value="yidC_oxa1_cterm"/>
    <property type="match status" value="1"/>
</dbReference>
<evidence type="ECO:0000256" key="4">
    <source>
        <dbReference type="ARBA" id="ARBA00022692"/>
    </source>
</evidence>
<keyword evidence="6 10" id="KW-1133">Transmembrane helix</keyword>
<accession>A0A0G1RWU9</accession>
<dbReference type="GO" id="GO:0032977">
    <property type="term" value="F:membrane insertase activity"/>
    <property type="evidence" value="ECO:0007669"/>
    <property type="project" value="InterPro"/>
</dbReference>
<comment type="subcellular location">
    <subcellularLocation>
        <location evidence="1">Cell membrane</location>
        <topology evidence="1">Multi-pass membrane protein</topology>
    </subcellularLocation>
    <subcellularLocation>
        <location evidence="9">Membrane</location>
        <topology evidence="9">Multi-pass membrane protein</topology>
    </subcellularLocation>
</comment>
<dbReference type="EMBL" id="LCNT01000001">
    <property type="protein sequence ID" value="KKU61794.1"/>
    <property type="molecule type" value="Genomic_DNA"/>
</dbReference>
<dbReference type="Proteomes" id="UP000033860">
    <property type="component" value="Unassembled WGS sequence"/>
</dbReference>
<dbReference type="PANTHER" id="PTHR12428:SF65">
    <property type="entry name" value="CYTOCHROME C OXIDASE ASSEMBLY PROTEIN COX18, MITOCHONDRIAL"/>
    <property type="match status" value="1"/>
</dbReference>
<evidence type="ECO:0000256" key="7">
    <source>
        <dbReference type="ARBA" id="ARBA00023136"/>
    </source>
</evidence>
<evidence type="ECO:0000313" key="12">
    <source>
        <dbReference type="EMBL" id="KKU61794.1"/>
    </source>
</evidence>
<keyword evidence="8" id="KW-0143">Chaperone</keyword>
<keyword evidence="2" id="KW-0813">Transport</keyword>
<dbReference type="InterPro" id="IPR028055">
    <property type="entry name" value="YidC/Oxa/ALB_C"/>
</dbReference>
<dbReference type="GO" id="GO:0015031">
    <property type="term" value="P:protein transport"/>
    <property type="evidence" value="ECO:0007669"/>
    <property type="project" value="UniProtKB-KW"/>
</dbReference>
<evidence type="ECO:0000256" key="6">
    <source>
        <dbReference type="ARBA" id="ARBA00022989"/>
    </source>
</evidence>
<evidence type="ECO:0000256" key="1">
    <source>
        <dbReference type="ARBA" id="ARBA00004651"/>
    </source>
</evidence>
<organism evidence="12 13">
    <name type="scientific">Candidatus Beckwithbacteria bacterium GW2011_GWB1_47_15</name>
    <dbReference type="NCBI Taxonomy" id="1618371"/>
    <lineage>
        <taxon>Bacteria</taxon>
        <taxon>Candidatus Beckwithiibacteriota</taxon>
    </lineage>
</organism>
<comment type="caution">
    <text evidence="12">The sequence shown here is derived from an EMBL/GenBank/DDBJ whole genome shotgun (WGS) entry which is preliminary data.</text>
</comment>
<feature type="domain" description="Membrane insertase YidC/Oxa/ALB C-terminal" evidence="11">
    <location>
        <begin position="26"/>
        <end position="256"/>
    </location>
</feature>
<evidence type="ECO:0000256" key="3">
    <source>
        <dbReference type="ARBA" id="ARBA00022475"/>
    </source>
</evidence>
<evidence type="ECO:0000256" key="2">
    <source>
        <dbReference type="ARBA" id="ARBA00022448"/>
    </source>
</evidence>
<dbReference type="Pfam" id="PF02096">
    <property type="entry name" value="60KD_IMP"/>
    <property type="match status" value="1"/>
</dbReference>
<keyword evidence="4 9" id="KW-0812">Transmembrane</keyword>
<evidence type="ECO:0000259" key="11">
    <source>
        <dbReference type="Pfam" id="PF02096"/>
    </source>
</evidence>
<reference evidence="12 13" key="1">
    <citation type="journal article" date="2015" name="Nature">
        <title>rRNA introns, odd ribosomes, and small enigmatic genomes across a large radiation of phyla.</title>
        <authorList>
            <person name="Brown C.T."/>
            <person name="Hug L.A."/>
            <person name="Thomas B.C."/>
            <person name="Sharon I."/>
            <person name="Castelle C.J."/>
            <person name="Singh A."/>
            <person name="Wilkins M.J."/>
            <person name="Williams K.H."/>
            <person name="Banfield J.F."/>
        </authorList>
    </citation>
    <scope>NUCLEOTIDE SEQUENCE [LARGE SCALE GENOMIC DNA]</scope>
</reference>
<dbReference type="GO" id="GO:0051205">
    <property type="term" value="P:protein insertion into membrane"/>
    <property type="evidence" value="ECO:0007669"/>
    <property type="project" value="TreeGrafter"/>
</dbReference>
<dbReference type="InterPro" id="IPR001708">
    <property type="entry name" value="YidC/ALB3/OXA1/COX18"/>
</dbReference>
<evidence type="ECO:0000313" key="13">
    <source>
        <dbReference type="Proteomes" id="UP000033860"/>
    </source>
</evidence>
<evidence type="ECO:0000256" key="10">
    <source>
        <dbReference type="SAM" id="Phobius"/>
    </source>
</evidence>
<evidence type="ECO:0000256" key="5">
    <source>
        <dbReference type="ARBA" id="ARBA00022927"/>
    </source>
</evidence>
<keyword evidence="5" id="KW-0653">Protein transport</keyword>
<dbReference type="InterPro" id="IPR047196">
    <property type="entry name" value="YidC_ALB_C"/>
</dbReference>
<dbReference type="CDD" id="cd20070">
    <property type="entry name" value="5TM_YidC_Alb3"/>
    <property type="match status" value="1"/>
</dbReference>
<keyword evidence="7 10" id="KW-0472">Membrane</keyword>